<dbReference type="PANTHER" id="PTHR43317">
    <property type="entry name" value="THERMOSPERMINE SYNTHASE ACAULIS5"/>
    <property type="match status" value="1"/>
</dbReference>
<dbReference type="Pfam" id="PF01564">
    <property type="entry name" value="Spermine_synth"/>
    <property type="match status" value="1"/>
</dbReference>
<organism evidence="6 7">
    <name type="scientific">Candidatus Tenderia electrophaga</name>
    <dbReference type="NCBI Taxonomy" id="1748243"/>
    <lineage>
        <taxon>Bacteria</taxon>
        <taxon>Pseudomonadati</taxon>
        <taxon>Pseudomonadota</taxon>
        <taxon>Gammaproteobacteria</taxon>
        <taxon>Candidatus Tenderiales</taxon>
        <taxon>Candidatus Tenderiaceae</taxon>
        <taxon>Candidatus Tenderia</taxon>
    </lineage>
</organism>
<keyword evidence="2 4" id="KW-0808">Transferase</keyword>
<feature type="domain" description="PABS" evidence="5">
    <location>
        <begin position="1"/>
        <end position="225"/>
    </location>
</feature>
<reference evidence="6" key="1">
    <citation type="submission" date="2015-10" db="EMBL/GenBank/DDBJ databases">
        <title>Description of Candidatus Tenderia electrophaga gen. nov, sp. nov., an Uncultivated Electroautotroph from a Biocathode Enrichment.</title>
        <authorList>
            <person name="Eddie B.J."/>
            <person name="Malanoski A.P."/>
            <person name="Wang Z."/>
            <person name="Hall R.J."/>
            <person name="Oh S.D."/>
            <person name="Heiner C."/>
            <person name="Lin B."/>
            <person name="Strycharz-Glaven S.M."/>
        </authorList>
    </citation>
    <scope>NUCLEOTIDE SEQUENCE [LARGE SCALE GENOMIC DNA]</scope>
    <source>
        <strain evidence="6">NRL1</strain>
    </source>
</reference>
<dbReference type="PROSITE" id="PS51006">
    <property type="entry name" value="PABS_2"/>
    <property type="match status" value="1"/>
</dbReference>
<dbReference type="GO" id="GO:0006596">
    <property type="term" value="P:polyamine biosynthetic process"/>
    <property type="evidence" value="ECO:0007669"/>
    <property type="project" value="UniProtKB-UniRule"/>
</dbReference>
<evidence type="ECO:0000256" key="2">
    <source>
        <dbReference type="ARBA" id="ARBA00022679"/>
    </source>
</evidence>
<protein>
    <recommendedName>
        <fullName evidence="5">PABS domain-containing protein</fullName>
    </recommendedName>
</protein>
<dbReference type="NCBIfam" id="NF037959">
    <property type="entry name" value="MFS_SpdSyn"/>
    <property type="match status" value="1"/>
</dbReference>
<dbReference type="InterPro" id="IPR030374">
    <property type="entry name" value="PABS"/>
</dbReference>
<evidence type="ECO:0000256" key="4">
    <source>
        <dbReference type="PROSITE-ProRule" id="PRU00354"/>
    </source>
</evidence>
<dbReference type="Gene3D" id="3.40.50.150">
    <property type="entry name" value="Vaccinia Virus protein VP39"/>
    <property type="match status" value="1"/>
</dbReference>
<keyword evidence="7" id="KW-1185">Reference proteome</keyword>
<dbReference type="KEGG" id="tee:Tel_05210"/>
<dbReference type="GO" id="GO:0016740">
    <property type="term" value="F:transferase activity"/>
    <property type="evidence" value="ECO:0007669"/>
    <property type="project" value="UniProtKB-UniRule"/>
</dbReference>
<evidence type="ECO:0000313" key="6">
    <source>
        <dbReference type="EMBL" id="ALP52593.1"/>
    </source>
</evidence>
<dbReference type="InterPro" id="IPR029063">
    <property type="entry name" value="SAM-dependent_MTases_sf"/>
</dbReference>
<dbReference type="Proteomes" id="UP000055136">
    <property type="component" value="Chromosome"/>
</dbReference>
<dbReference type="EMBL" id="CP013099">
    <property type="protein sequence ID" value="ALP52593.1"/>
    <property type="molecule type" value="Genomic_DNA"/>
</dbReference>
<dbReference type="SUPFAM" id="SSF53335">
    <property type="entry name" value="S-adenosyl-L-methionine-dependent methyltransferases"/>
    <property type="match status" value="1"/>
</dbReference>
<proteinExistence type="inferred from homology"/>
<evidence type="ECO:0000313" key="7">
    <source>
        <dbReference type="Proteomes" id="UP000055136"/>
    </source>
</evidence>
<evidence type="ECO:0000259" key="5">
    <source>
        <dbReference type="PROSITE" id="PS51006"/>
    </source>
</evidence>
<name>A0A0S2TBS8_9GAMM</name>
<evidence type="ECO:0000256" key="3">
    <source>
        <dbReference type="ARBA" id="ARBA00023115"/>
    </source>
</evidence>
<keyword evidence="3 4" id="KW-0620">Polyamine biosynthesis</keyword>
<gene>
    <name evidence="6" type="ORF">Tel_05210</name>
</gene>
<sequence length="262" mass="29977">MHLPEGELIHVRHSPWHTIEVSQNEDVRVLRTDRRAVQSALNLKQPQQLALRYMQAMMAGLLFQPPPSKVLLLGLGGGDLVRHLHHYLPQVRLEVVELDEVIVDVCRDWFALPQSERLTVNVDDAANFVVTTRERFDWLLVDIYSDSGVPAPLIDSGFYQGCYDALNHSGMLVINLITDDAETFKSILQRLRRQFDCNTLCLSVPGHINIIVFAFRQRPTRLSSPALSRRAIELNKRFEMNFSEWAQQLFSTNPTEGGELMF</sequence>
<accession>A0A0S2TBS8</accession>
<evidence type="ECO:0000256" key="1">
    <source>
        <dbReference type="ARBA" id="ARBA00007867"/>
    </source>
</evidence>
<dbReference type="AlphaFoldDB" id="A0A0S2TBS8"/>
<feature type="active site" description="Proton acceptor" evidence="4">
    <location>
        <position position="142"/>
    </location>
</feature>
<dbReference type="PANTHER" id="PTHR43317:SF1">
    <property type="entry name" value="THERMOSPERMINE SYNTHASE ACAULIS5"/>
    <property type="match status" value="1"/>
</dbReference>
<dbReference type="STRING" id="1748243.Tel_05210"/>
<comment type="similarity">
    <text evidence="1">Belongs to the spermidine/spermine synthase family.</text>
</comment>